<comment type="caution">
    <text evidence="12">The sequence shown here is derived from an EMBL/GenBank/DDBJ whole genome shotgun (WGS) entry which is preliminary data.</text>
</comment>
<evidence type="ECO:0000256" key="5">
    <source>
        <dbReference type="ARBA" id="ARBA00023235"/>
    </source>
</evidence>
<protein>
    <recommendedName>
        <fullName evidence="4">N-acylglucosamine 2-epimerase</fullName>
        <ecNumber evidence="3">5.1.3.8</ecNumber>
    </recommendedName>
    <alternativeName>
        <fullName evidence="8">GlcNAc 2-epimerase</fullName>
    </alternativeName>
    <alternativeName>
        <fullName evidence="6">N-acetyl-D-glucosamine 2-epimerase</fullName>
    </alternativeName>
    <alternativeName>
        <fullName evidence="7">Renin-binding protein</fullName>
    </alternativeName>
</protein>
<evidence type="ECO:0000256" key="10">
    <source>
        <dbReference type="ARBA" id="ARBA00046544"/>
    </source>
</evidence>
<keyword evidence="5" id="KW-0413">Isomerase</keyword>
<reference evidence="12" key="2">
    <citation type="submission" date="2020-11" db="EMBL/GenBank/DDBJ databases">
        <authorList>
            <person name="McCartney M.A."/>
            <person name="Auch B."/>
            <person name="Kono T."/>
            <person name="Mallez S."/>
            <person name="Becker A."/>
            <person name="Gohl D.M."/>
            <person name="Silverstein K.A.T."/>
            <person name="Koren S."/>
            <person name="Bechman K.B."/>
            <person name="Herman A."/>
            <person name="Abrahante J.E."/>
            <person name="Garbe J."/>
        </authorList>
    </citation>
    <scope>NUCLEOTIDE SEQUENCE</scope>
    <source>
        <strain evidence="12">Duluth1</strain>
        <tissue evidence="12">Whole animal</tissue>
    </source>
</reference>
<dbReference type="PANTHER" id="PTHR15108">
    <property type="entry name" value="N-ACYLGLUCOSAMINE-2-EPIMERASE"/>
    <property type="match status" value="1"/>
</dbReference>
<evidence type="ECO:0000256" key="1">
    <source>
        <dbReference type="ARBA" id="ARBA00004878"/>
    </source>
</evidence>
<keyword evidence="13" id="KW-1185">Reference proteome</keyword>
<gene>
    <name evidence="12" type="ORF">DPMN_046912</name>
</gene>
<evidence type="ECO:0000313" key="13">
    <source>
        <dbReference type="Proteomes" id="UP000828390"/>
    </source>
</evidence>
<evidence type="ECO:0000256" key="9">
    <source>
        <dbReference type="ARBA" id="ARBA00034243"/>
    </source>
</evidence>
<dbReference type="Pfam" id="PF07221">
    <property type="entry name" value="GlcNAc_2-epim"/>
    <property type="match status" value="1"/>
</dbReference>
<dbReference type="EC" id="5.1.3.8" evidence="3"/>
<evidence type="ECO:0000313" key="12">
    <source>
        <dbReference type="EMBL" id="KAH3740213.1"/>
    </source>
</evidence>
<dbReference type="SUPFAM" id="SSF48208">
    <property type="entry name" value="Six-hairpin glycosidases"/>
    <property type="match status" value="1"/>
</dbReference>
<dbReference type="Proteomes" id="UP000828390">
    <property type="component" value="Unassembled WGS sequence"/>
</dbReference>
<evidence type="ECO:0000256" key="3">
    <source>
        <dbReference type="ARBA" id="ARBA00013176"/>
    </source>
</evidence>
<evidence type="ECO:0000256" key="2">
    <source>
        <dbReference type="ARBA" id="ARBA00008558"/>
    </source>
</evidence>
<comment type="pathway">
    <text evidence="1">Amino-sugar metabolism; N-acetylneuraminate degradation.</text>
</comment>
<dbReference type="InterPro" id="IPR012341">
    <property type="entry name" value="6hp_glycosidase-like_sf"/>
</dbReference>
<organism evidence="12 13">
    <name type="scientific">Dreissena polymorpha</name>
    <name type="common">Zebra mussel</name>
    <name type="synonym">Mytilus polymorpha</name>
    <dbReference type="NCBI Taxonomy" id="45954"/>
    <lineage>
        <taxon>Eukaryota</taxon>
        <taxon>Metazoa</taxon>
        <taxon>Spiralia</taxon>
        <taxon>Lophotrochozoa</taxon>
        <taxon>Mollusca</taxon>
        <taxon>Bivalvia</taxon>
        <taxon>Autobranchia</taxon>
        <taxon>Heteroconchia</taxon>
        <taxon>Euheterodonta</taxon>
        <taxon>Imparidentia</taxon>
        <taxon>Neoheterodontei</taxon>
        <taxon>Myida</taxon>
        <taxon>Dreissenoidea</taxon>
        <taxon>Dreissenidae</taxon>
        <taxon>Dreissena</taxon>
    </lineage>
</organism>
<name>A0A9D4I117_DREPO</name>
<sequence length="114" mass="13263">MAEKRLQEFYDEISEDLTRCVQFWLTHSHDDKYGGFFNCIDEDGTVYDETKHVWLQARQVWIYAKLYNEEEQFNTQAVLQAAEKDRGNPNDGQTHSLGTRGRHGHPTRASAAGW</sequence>
<dbReference type="InterPro" id="IPR010819">
    <property type="entry name" value="AGE/CE"/>
</dbReference>
<evidence type="ECO:0000256" key="7">
    <source>
        <dbReference type="ARBA" id="ARBA00031909"/>
    </source>
</evidence>
<reference evidence="12" key="1">
    <citation type="journal article" date="2019" name="bioRxiv">
        <title>The Genome of the Zebra Mussel, Dreissena polymorpha: A Resource for Invasive Species Research.</title>
        <authorList>
            <person name="McCartney M.A."/>
            <person name="Auch B."/>
            <person name="Kono T."/>
            <person name="Mallez S."/>
            <person name="Zhang Y."/>
            <person name="Obille A."/>
            <person name="Becker A."/>
            <person name="Abrahante J.E."/>
            <person name="Garbe J."/>
            <person name="Badalamenti J.P."/>
            <person name="Herman A."/>
            <person name="Mangelson H."/>
            <person name="Liachko I."/>
            <person name="Sullivan S."/>
            <person name="Sone E.D."/>
            <person name="Koren S."/>
            <person name="Silverstein K.A.T."/>
            <person name="Beckman K.B."/>
            <person name="Gohl D.M."/>
        </authorList>
    </citation>
    <scope>NUCLEOTIDE SEQUENCE</scope>
    <source>
        <strain evidence="12">Duluth1</strain>
        <tissue evidence="12">Whole animal</tissue>
    </source>
</reference>
<dbReference type="Gene3D" id="1.50.10.10">
    <property type="match status" value="1"/>
</dbReference>
<comment type="similarity">
    <text evidence="2">Belongs to the N-acylglucosamine 2-epimerase family.</text>
</comment>
<dbReference type="EMBL" id="JAIWYP010000011">
    <property type="protein sequence ID" value="KAH3740213.1"/>
    <property type="molecule type" value="Genomic_DNA"/>
</dbReference>
<dbReference type="InterPro" id="IPR008928">
    <property type="entry name" value="6-hairpin_glycosidase_sf"/>
</dbReference>
<accession>A0A9D4I117</accession>
<feature type="region of interest" description="Disordered" evidence="11">
    <location>
        <begin position="82"/>
        <end position="114"/>
    </location>
</feature>
<dbReference type="GO" id="GO:0005975">
    <property type="term" value="P:carbohydrate metabolic process"/>
    <property type="evidence" value="ECO:0007669"/>
    <property type="project" value="InterPro"/>
</dbReference>
<evidence type="ECO:0000256" key="11">
    <source>
        <dbReference type="SAM" id="MobiDB-lite"/>
    </source>
</evidence>
<comment type="subunit">
    <text evidence="10">Homodimer. Forms a heterodimer with renin and inhibits its activity.</text>
</comment>
<evidence type="ECO:0000256" key="8">
    <source>
        <dbReference type="ARBA" id="ARBA00033215"/>
    </source>
</evidence>
<comment type="catalytic activity">
    <reaction evidence="9">
        <text>an N-acyl-D-glucosamine = an N-acyl-D-mannosamine</text>
        <dbReference type="Rhea" id="RHEA:19033"/>
        <dbReference type="ChEBI" id="CHEBI:16062"/>
        <dbReference type="ChEBI" id="CHEBI:17274"/>
        <dbReference type="EC" id="5.1.3.8"/>
    </reaction>
    <physiologicalReaction direction="left-to-right" evidence="9">
        <dbReference type="Rhea" id="RHEA:19034"/>
    </physiologicalReaction>
    <physiologicalReaction direction="right-to-left" evidence="9">
        <dbReference type="Rhea" id="RHEA:19035"/>
    </physiologicalReaction>
</comment>
<dbReference type="GO" id="GO:0050121">
    <property type="term" value="F:N-acylglucosamine 2-epimerase activity"/>
    <property type="evidence" value="ECO:0007669"/>
    <property type="project" value="UniProtKB-EC"/>
</dbReference>
<dbReference type="AlphaFoldDB" id="A0A9D4I117"/>
<proteinExistence type="inferred from homology"/>
<evidence type="ECO:0000256" key="6">
    <source>
        <dbReference type="ARBA" id="ARBA00031608"/>
    </source>
</evidence>
<evidence type="ECO:0000256" key="4">
    <source>
        <dbReference type="ARBA" id="ARBA00014959"/>
    </source>
</evidence>